<dbReference type="InterPro" id="IPR051393">
    <property type="entry name" value="ABC_transporter_permease"/>
</dbReference>
<feature type="transmembrane region" description="Helical" evidence="7">
    <location>
        <begin position="82"/>
        <end position="101"/>
    </location>
</feature>
<accession>A0ABY4DBH0</accession>
<dbReference type="PANTHER" id="PTHR30193:SF37">
    <property type="entry name" value="INNER MEMBRANE ABC TRANSPORTER PERMEASE PROTEIN YCJO"/>
    <property type="match status" value="1"/>
</dbReference>
<evidence type="ECO:0000256" key="4">
    <source>
        <dbReference type="ARBA" id="ARBA00022692"/>
    </source>
</evidence>
<dbReference type="InterPro" id="IPR035906">
    <property type="entry name" value="MetI-like_sf"/>
</dbReference>
<evidence type="ECO:0000256" key="1">
    <source>
        <dbReference type="ARBA" id="ARBA00004651"/>
    </source>
</evidence>
<keyword evidence="10" id="KW-1185">Reference proteome</keyword>
<dbReference type="InterPro" id="IPR000515">
    <property type="entry name" value="MetI-like"/>
</dbReference>
<dbReference type="RefSeq" id="WP_244773136.1">
    <property type="nucleotide sequence ID" value="NZ_CP094929.1"/>
</dbReference>
<comment type="subcellular location">
    <subcellularLocation>
        <location evidence="1 7">Cell membrane</location>
        <topology evidence="1 7">Multi-pass membrane protein</topology>
    </subcellularLocation>
</comment>
<keyword evidence="6 7" id="KW-0472">Membrane</keyword>
<evidence type="ECO:0000256" key="3">
    <source>
        <dbReference type="ARBA" id="ARBA00022475"/>
    </source>
</evidence>
<dbReference type="EMBL" id="CP094929">
    <property type="protein sequence ID" value="UOM51616.1"/>
    <property type="molecule type" value="Genomic_DNA"/>
</dbReference>
<gene>
    <name evidence="9" type="ORF">MUG09_02355</name>
</gene>
<feature type="transmembrane region" description="Helical" evidence="7">
    <location>
        <begin position="266"/>
        <end position="290"/>
    </location>
</feature>
<evidence type="ECO:0000259" key="8">
    <source>
        <dbReference type="PROSITE" id="PS50928"/>
    </source>
</evidence>
<dbReference type="Gene3D" id="1.10.3720.10">
    <property type="entry name" value="MetI-like"/>
    <property type="match status" value="1"/>
</dbReference>
<name>A0ABY4DBH0_9SPIR</name>
<dbReference type="Pfam" id="PF00528">
    <property type="entry name" value="BPD_transp_1"/>
    <property type="match status" value="1"/>
</dbReference>
<keyword evidence="2 7" id="KW-0813">Transport</keyword>
<keyword evidence="5 7" id="KW-1133">Transmembrane helix</keyword>
<feature type="transmembrane region" description="Helical" evidence="7">
    <location>
        <begin position="113"/>
        <end position="133"/>
    </location>
</feature>
<dbReference type="SUPFAM" id="SSF161098">
    <property type="entry name" value="MetI-like"/>
    <property type="match status" value="1"/>
</dbReference>
<dbReference type="CDD" id="cd06261">
    <property type="entry name" value="TM_PBP2"/>
    <property type="match status" value="1"/>
</dbReference>
<evidence type="ECO:0000313" key="9">
    <source>
        <dbReference type="EMBL" id="UOM51616.1"/>
    </source>
</evidence>
<keyword evidence="4 7" id="KW-0812">Transmembrane</keyword>
<comment type="similarity">
    <text evidence="7">Belongs to the binding-protein-dependent transport system permease family.</text>
</comment>
<reference evidence="10" key="1">
    <citation type="journal article" date="2024" name="J Bioinform Genom">
        <title>Complete genome sequence of the type strain bacterium Sphaerochaeta associata GLS2t (VKM B-2742)t.</title>
        <authorList>
            <person name="Troshina O.Y."/>
            <person name="Tepeeva A.N."/>
            <person name="Arzamasceva V.O."/>
            <person name="Whitman W.B."/>
            <person name="Varghese N."/>
            <person name="Shapiro N."/>
            <person name="Woyke T."/>
            <person name="Kripides N.C."/>
            <person name="Vasilenko O.V."/>
        </authorList>
    </citation>
    <scope>NUCLEOTIDE SEQUENCE [LARGE SCALE GENOMIC DNA]</scope>
    <source>
        <strain evidence="10">GLS2T</strain>
    </source>
</reference>
<evidence type="ECO:0000313" key="10">
    <source>
        <dbReference type="Proteomes" id="UP000829708"/>
    </source>
</evidence>
<dbReference type="PANTHER" id="PTHR30193">
    <property type="entry name" value="ABC TRANSPORTER PERMEASE PROTEIN"/>
    <property type="match status" value="1"/>
</dbReference>
<evidence type="ECO:0000256" key="6">
    <source>
        <dbReference type="ARBA" id="ARBA00023136"/>
    </source>
</evidence>
<evidence type="ECO:0000256" key="7">
    <source>
        <dbReference type="RuleBase" id="RU363032"/>
    </source>
</evidence>
<protein>
    <submittedName>
        <fullName evidence="9">Sugar ABC transporter permease</fullName>
    </submittedName>
</protein>
<proteinExistence type="inferred from homology"/>
<feature type="domain" description="ABC transmembrane type-1" evidence="8">
    <location>
        <begin position="76"/>
        <end position="287"/>
    </location>
</feature>
<feature type="transmembrane region" description="Helical" evidence="7">
    <location>
        <begin position="12"/>
        <end position="35"/>
    </location>
</feature>
<dbReference type="PROSITE" id="PS50928">
    <property type="entry name" value="ABC_TM1"/>
    <property type="match status" value="1"/>
</dbReference>
<evidence type="ECO:0000256" key="5">
    <source>
        <dbReference type="ARBA" id="ARBA00022989"/>
    </source>
</evidence>
<evidence type="ECO:0000256" key="2">
    <source>
        <dbReference type="ARBA" id="ARBA00022448"/>
    </source>
</evidence>
<feature type="transmembrane region" description="Helical" evidence="7">
    <location>
        <begin position="215"/>
        <end position="238"/>
    </location>
</feature>
<keyword evidence="3" id="KW-1003">Cell membrane</keyword>
<organism evidence="9 10">
    <name type="scientific">Sphaerochaeta associata</name>
    <dbReference type="NCBI Taxonomy" id="1129264"/>
    <lineage>
        <taxon>Bacteria</taxon>
        <taxon>Pseudomonadati</taxon>
        <taxon>Spirochaetota</taxon>
        <taxon>Spirochaetia</taxon>
        <taxon>Spirochaetales</taxon>
        <taxon>Sphaerochaetaceae</taxon>
        <taxon>Sphaerochaeta</taxon>
    </lineage>
</organism>
<sequence>MNRRSLRSTTKTQMFVWGWILVLPTIVGLMVLNIIPLINTINQSFHKTGDFGRGNIFIGLKNYQKLFSDQAVLQSIINTLKYTIVQVPFSVFIALVLAVMLNRQVKGRGAYRTIFFLPMVVAPAAISMVWRWLYHTEFGLINNLFNLKISWISDPAIAVFSIAIIGIWSDIGYNMILFLAGLQEVPKDYYEAADLDGANVIQTFRHITVPMISPILFFVIVTRMIAAMQVFDTIFMVMEQRSNPAMYKTQSLVYLFYQSSFVERDFGYGSTIVVVLLVLIMCITVIQMIAQKKWVHYN</sequence>
<dbReference type="Proteomes" id="UP000829708">
    <property type="component" value="Chromosome"/>
</dbReference>
<feature type="transmembrane region" description="Helical" evidence="7">
    <location>
        <begin position="156"/>
        <end position="180"/>
    </location>
</feature>